<evidence type="ECO:0000259" key="7">
    <source>
        <dbReference type="Pfam" id="PF00724"/>
    </source>
</evidence>
<dbReference type="InterPro" id="IPR001155">
    <property type="entry name" value="OxRdtase_FMN_N"/>
</dbReference>
<keyword evidence="4" id="KW-0521">NADP</keyword>
<feature type="domain" description="NADH:flavin oxidoreductase/NADH oxidase N-terminal" evidence="7">
    <location>
        <begin position="29"/>
        <end position="375"/>
    </location>
</feature>
<evidence type="ECO:0000256" key="6">
    <source>
        <dbReference type="SAM" id="MobiDB-lite"/>
    </source>
</evidence>
<dbReference type="STRING" id="91626.A0A0C9MZU1"/>
<dbReference type="SUPFAM" id="SSF51395">
    <property type="entry name" value="FMN-linked oxidoreductases"/>
    <property type="match status" value="1"/>
</dbReference>
<dbReference type="InterPro" id="IPR013785">
    <property type="entry name" value="Aldolase_TIM"/>
</dbReference>
<keyword evidence="5" id="KW-0560">Oxidoreductase</keyword>
<evidence type="ECO:0000256" key="2">
    <source>
        <dbReference type="ARBA" id="ARBA00022630"/>
    </source>
</evidence>
<feature type="region of interest" description="Disordered" evidence="6">
    <location>
        <begin position="1"/>
        <end position="21"/>
    </location>
</feature>
<proteinExistence type="predicted"/>
<evidence type="ECO:0000256" key="4">
    <source>
        <dbReference type="ARBA" id="ARBA00022857"/>
    </source>
</evidence>
<accession>A0A0C9MZU1</accession>
<dbReference type="GO" id="GO:0050661">
    <property type="term" value="F:NADP binding"/>
    <property type="evidence" value="ECO:0007669"/>
    <property type="project" value="InterPro"/>
</dbReference>
<dbReference type="GO" id="GO:0010181">
    <property type="term" value="F:FMN binding"/>
    <property type="evidence" value="ECO:0007669"/>
    <property type="project" value="InterPro"/>
</dbReference>
<reference evidence="8" key="1">
    <citation type="submission" date="2014-09" db="EMBL/GenBank/DDBJ databases">
        <title>Draft genome sequence of an oleaginous Mucoromycotina fungus Mucor ambiguus NBRC6742.</title>
        <authorList>
            <person name="Takeda I."/>
            <person name="Yamane N."/>
            <person name="Morita T."/>
            <person name="Tamano K."/>
            <person name="Machida M."/>
            <person name="Baker S."/>
            <person name="Koike H."/>
        </authorList>
    </citation>
    <scope>NUCLEOTIDE SEQUENCE</scope>
    <source>
        <strain evidence="8">NBRC 6742</strain>
    </source>
</reference>
<evidence type="ECO:0000256" key="3">
    <source>
        <dbReference type="ARBA" id="ARBA00022643"/>
    </source>
</evidence>
<dbReference type="InterPro" id="IPR044152">
    <property type="entry name" value="YqjM-like"/>
</dbReference>
<evidence type="ECO:0000256" key="1">
    <source>
        <dbReference type="ARBA" id="ARBA00001917"/>
    </source>
</evidence>
<dbReference type="PANTHER" id="PTHR43303">
    <property type="entry name" value="NADPH DEHYDROGENASE C23G7.10C-RELATED"/>
    <property type="match status" value="1"/>
</dbReference>
<evidence type="ECO:0000313" key="9">
    <source>
        <dbReference type="Proteomes" id="UP000053815"/>
    </source>
</evidence>
<evidence type="ECO:0000313" key="8">
    <source>
        <dbReference type="EMBL" id="GAN09187.1"/>
    </source>
</evidence>
<keyword evidence="9" id="KW-1185">Reference proteome</keyword>
<dbReference type="Pfam" id="PF00724">
    <property type="entry name" value="Oxidored_FMN"/>
    <property type="match status" value="1"/>
</dbReference>
<sequence>MSLPIPTAASNAHKPAGTPVNPESVKDVKLFQPFTQKFVKIHNHIGVSPMCMYAADDGHFNDFHIMHYGSLAIKGPGLIIIEASGVVPEGRITPQCGGLWKDSQIEGLKRVVGAIKSQGSTPGLQIAHAGRKASMSPPFKGDYVEGKSNHGWPKNVYAPSAIPFAEHYPEPIEMTKEDIKRTVQAFADAAVRADKAGIEVLEIHAAHGYLISTFLSGSSNKRTDEYGGSFENRSKFALEVVAAVRKVWHSKPLWVRISCTEYSNPEPMGENADGWDIFQAIELAKEFKKLGVDVVDCSSGGIVQGVEYPRGIPMYQVQFAEAIKKEASIATAAVGLIVEGEDAESILQDEKADFILAGREFLRDSAFVLVAAQALNVAINWPQQYSWAVKSRRNTSKAATNKNSEFMTTIP</sequence>
<dbReference type="OrthoDB" id="72788at2759"/>
<comment type="cofactor">
    <cofactor evidence="1">
        <name>FMN</name>
        <dbReference type="ChEBI" id="CHEBI:58210"/>
    </cofactor>
</comment>
<dbReference type="Gene3D" id="3.20.20.70">
    <property type="entry name" value="Aldolase class I"/>
    <property type="match status" value="1"/>
</dbReference>
<dbReference type="AlphaFoldDB" id="A0A0C9MZU1"/>
<keyword evidence="3" id="KW-0288">FMN</keyword>
<gene>
    <name evidence="8" type="ORF">MAM1_0249c08709</name>
</gene>
<name>A0A0C9MZU1_9FUNG</name>
<dbReference type="Proteomes" id="UP000053815">
    <property type="component" value="Unassembled WGS sequence"/>
</dbReference>
<dbReference type="EMBL" id="DF836538">
    <property type="protein sequence ID" value="GAN09187.1"/>
    <property type="molecule type" value="Genomic_DNA"/>
</dbReference>
<dbReference type="PANTHER" id="PTHR43303:SF4">
    <property type="entry name" value="NADPH DEHYDROGENASE C23G7.10C-RELATED"/>
    <property type="match status" value="1"/>
</dbReference>
<keyword evidence="2" id="KW-0285">Flavoprotein</keyword>
<organism evidence="8">
    <name type="scientific">Mucor ambiguus</name>
    <dbReference type="NCBI Taxonomy" id="91626"/>
    <lineage>
        <taxon>Eukaryota</taxon>
        <taxon>Fungi</taxon>
        <taxon>Fungi incertae sedis</taxon>
        <taxon>Mucoromycota</taxon>
        <taxon>Mucoromycotina</taxon>
        <taxon>Mucoromycetes</taxon>
        <taxon>Mucorales</taxon>
        <taxon>Mucorineae</taxon>
        <taxon>Mucoraceae</taxon>
        <taxon>Mucor</taxon>
    </lineage>
</organism>
<evidence type="ECO:0000256" key="5">
    <source>
        <dbReference type="ARBA" id="ARBA00023002"/>
    </source>
</evidence>
<dbReference type="CDD" id="cd02932">
    <property type="entry name" value="OYE_YqiM_FMN"/>
    <property type="match status" value="1"/>
</dbReference>
<protein>
    <recommendedName>
        <fullName evidence="7">NADH:flavin oxidoreductase/NADH oxidase N-terminal domain-containing protein</fullName>
    </recommendedName>
</protein>
<dbReference type="GO" id="GO:0003959">
    <property type="term" value="F:NADPH dehydrogenase activity"/>
    <property type="evidence" value="ECO:0007669"/>
    <property type="project" value="InterPro"/>
</dbReference>